<evidence type="ECO:0000256" key="3">
    <source>
        <dbReference type="ARBA" id="ARBA00022729"/>
    </source>
</evidence>
<reference evidence="10" key="2">
    <citation type="submission" date="2020-09" db="EMBL/GenBank/DDBJ databases">
        <authorList>
            <person name="Sun Q."/>
            <person name="Zhou Y."/>
        </authorList>
    </citation>
    <scope>NUCLEOTIDE SEQUENCE</scope>
    <source>
        <strain evidence="10">CGMCC 1.12187</strain>
    </source>
</reference>
<dbReference type="GO" id="GO:0016020">
    <property type="term" value="C:membrane"/>
    <property type="evidence" value="ECO:0007669"/>
    <property type="project" value="UniProtKB-SubCell"/>
</dbReference>
<protein>
    <recommendedName>
        <fullName evidence="9">TM2 domain-containing protein</fullName>
    </recommendedName>
</protein>
<feature type="transmembrane region" description="Helical" evidence="8">
    <location>
        <begin position="31"/>
        <end position="49"/>
    </location>
</feature>
<keyword evidence="11" id="KW-1185">Reference proteome</keyword>
<dbReference type="InterPro" id="IPR007829">
    <property type="entry name" value="TM2"/>
</dbReference>
<evidence type="ECO:0000256" key="5">
    <source>
        <dbReference type="ARBA" id="ARBA00023136"/>
    </source>
</evidence>
<keyword evidence="4 8" id="KW-1133">Transmembrane helix</keyword>
<feature type="domain" description="TM2" evidence="9">
    <location>
        <begin position="31"/>
        <end position="74"/>
    </location>
</feature>
<dbReference type="PANTHER" id="PTHR21016:SF7">
    <property type="entry name" value="TM2 DOMAIN-CONTAINING PROTEIN 3"/>
    <property type="match status" value="1"/>
</dbReference>
<name>A0A917GHZ5_9MICC</name>
<comment type="caution">
    <text evidence="10">The sequence shown here is derived from an EMBL/GenBank/DDBJ whole genome shotgun (WGS) entry which is preliminary data.</text>
</comment>
<evidence type="ECO:0000256" key="4">
    <source>
        <dbReference type="ARBA" id="ARBA00022989"/>
    </source>
</evidence>
<evidence type="ECO:0000256" key="2">
    <source>
        <dbReference type="ARBA" id="ARBA00022692"/>
    </source>
</evidence>
<accession>A0A917GHZ5</accession>
<feature type="transmembrane region" description="Helical" evidence="8">
    <location>
        <begin position="55"/>
        <end position="78"/>
    </location>
</feature>
<comment type="subcellular location">
    <subcellularLocation>
        <location evidence="1">Membrane</location>
        <topology evidence="1">Multi-pass membrane protein</topology>
    </subcellularLocation>
</comment>
<feature type="region of interest" description="Disordered" evidence="7">
    <location>
        <begin position="1"/>
        <end position="26"/>
    </location>
</feature>
<evidence type="ECO:0000313" key="11">
    <source>
        <dbReference type="Proteomes" id="UP000638848"/>
    </source>
</evidence>
<keyword evidence="2 8" id="KW-0812">Transmembrane</keyword>
<dbReference type="Proteomes" id="UP000638848">
    <property type="component" value="Unassembled WGS sequence"/>
</dbReference>
<dbReference type="AlphaFoldDB" id="A0A917GHZ5"/>
<evidence type="ECO:0000256" key="7">
    <source>
        <dbReference type="SAM" id="MobiDB-lite"/>
    </source>
</evidence>
<keyword evidence="6" id="KW-0325">Glycoprotein</keyword>
<evidence type="ECO:0000259" key="9">
    <source>
        <dbReference type="Pfam" id="PF05154"/>
    </source>
</evidence>
<keyword evidence="5 8" id="KW-0472">Membrane</keyword>
<dbReference type="PANTHER" id="PTHR21016">
    <property type="entry name" value="BETA-AMYLOID BINDING PROTEIN-RELATED"/>
    <property type="match status" value="1"/>
</dbReference>
<gene>
    <name evidence="10" type="ORF">GCM10011374_06900</name>
</gene>
<dbReference type="EMBL" id="BMEQ01000002">
    <property type="protein sequence ID" value="GGG47133.1"/>
    <property type="molecule type" value="Genomic_DNA"/>
</dbReference>
<dbReference type="InterPro" id="IPR050932">
    <property type="entry name" value="TM2D1-3-like"/>
</dbReference>
<keyword evidence="3" id="KW-0732">Signal</keyword>
<evidence type="ECO:0000313" key="10">
    <source>
        <dbReference type="EMBL" id="GGG47133.1"/>
    </source>
</evidence>
<evidence type="ECO:0000256" key="1">
    <source>
        <dbReference type="ARBA" id="ARBA00004141"/>
    </source>
</evidence>
<evidence type="ECO:0000256" key="8">
    <source>
        <dbReference type="SAM" id="Phobius"/>
    </source>
</evidence>
<reference evidence="10" key="1">
    <citation type="journal article" date="2014" name="Int. J. Syst. Evol. Microbiol.">
        <title>Complete genome sequence of Corynebacterium casei LMG S-19264T (=DSM 44701T), isolated from a smear-ripened cheese.</title>
        <authorList>
            <consortium name="US DOE Joint Genome Institute (JGI-PGF)"/>
            <person name="Walter F."/>
            <person name="Albersmeier A."/>
            <person name="Kalinowski J."/>
            <person name="Ruckert C."/>
        </authorList>
    </citation>
    <scope>NUCLEOTIDE SEQUENCE</scope>
    <source>
        <strain evidence="10">CGMCC 1.12187</strain>
    </source>
</reference>
<dbReference type="Pfam" id="PF05154">
    <property type="entry name" value="TM2"/>
    <property type="match status" value="1"/>
</dbReference>
<organism evidence="10 11">
    <name type="scientific">Kocuria dechangensis</name>
    <dbReference type="NCBI Taxonomy" id="1176249"/>
    <lineage>
        <taxon>Bacteria</taxon>
        <taxon>Bacillati</taxon>
        <taxon>Actinomycetota</taxon>
        <taxon>Actinomycetes</taxon>
        <taxon>Micrococcales</taxon>
        <taxon>Micrococcaceae</taxon>
        <taxon>Kocuria</taxon>
    </lineage>
</organism>
<evidence type="ECO:0000256" key="6">
    <source>
        <dbReference type="ARBA" id="ARBA00023180"/>
    </source>
</evidence>
<proteinExistence type="predicted"/>
<sequence length="89" mass="10275">MQGPDVTDHSPVFPTPGAGTRRRRRSWRNPTDAWLFWIFFGWLGAHRYYLGDWRMGIAMTVTLGGLGLWSLLDGLFLGRRLRRINDGRA</sequence>